<feature type="compositionally biased region" description="Acidic residues" evidence="3">
    <location>
        <begin position="76"/>
        <end position="104"/>
    </location>
</feature>
<evidence type="ECO:0000256" key="3">
    <source>
        <dbReference type="SAM" id="MobiDB-lite"/>
    </source>
</evidence>
<proteinExistence type="predicted"/>
<feature type="domain" description="Thioredoxin" evidence="4">
    <location>
        <begin position="308"/>
        <end position="425"/>
    </location>
</feature>
<feature type="region of interest" description="Disordered" evidence="3">
    <location>
        <begin position="41"/>
        <end position="114"/>
    </location>
</feature>
<keyword evidence="2" id="KW-0802">TPR repeat</keyword>
<protein>
    <submittedName>
        <fullName evidence="5">TPR repeat-containing thioredoxin TDX</fullName>
    </submittedName>
</protein>
<dbReference type="PROSITE" id="PS51352">
    <property type="entry name" value="THIOREDOXIN_2"/>
    <property type="match status" value="1"/>
</dbReference>
<sequence>MEEAKVAQLRDFVDSCKSDPSLLHEPLLVFFRDYLESLGAQIPPTSKKSHNNQKSDGMPNAEFSDSNNSKKKSAEIDDDDDDGNDDEIVESDIELEGEVVEPDNDPPQKMGDPTVEVTEKSRYEAQIYKARAVDAMSEGKPLEAIELLTYCIKINPTSAILYATRASVFVKTRKPNAAIRDADAALQINPDSAKGYKSRGMAKALLGKWEEAASDLHIASKLDHDEEIHSILKMVVEPNAQKIEEHRRRYERLRKKGEQNKAGKEHLRAEVGEKKGADDGLLEEEGTVAVVVGRPEDEELESGYFGSARNGQLGPGGSVLSIHKSGELNAKLDAAATQSRLAIIYFTATWCGPCRFMAPAYQTLAEQHPKVVFLKIDIDEVGDAARRWNVSSVPTFFFVKDGKEIDKIIGADKSGLERRISLHAPKI</sequence>
<dbReference type="InterPro" id="IPR011990">
    <property type="entry name" value="TPR-like_helical_dom_sf"/>
</dbReference>
<dbReference type="InterPro" id="IPR013766">
    <property type="entry name" value="Thioredoxin_domain"/>
</dbReference>
<organism evidence="5 6">
    <name type="scientific">Platanthera guangdongensis</name>
    <dbReference type="NCBI Taxonomy" id="2320717"/>
    <lineage>
        <taxon>Eukaryota</taxon>
        <taxon>Viridiplantae</taxon>
        <taxon>Streptophyta</taxon>
        <taxon>Embryophyta</taxon>
        <taxon>Tracheophyta</taxon>
        <taxon>Spermatophyta</taxon>
        <taxon>Magnoliopsida</taxon>
        <taxon>Liliopsida</taxon>
        <taxon>Asparagales</taxon>
        <taxon>Orchidaceae</taxon>
        <taxon>Orchidoideae</taxon>
        <taxon>Orchideae</taxon>
        <taxon>Orchidinae</taxon>
        <taxon>Platanthera</taxon>
    </lineage>
</organism>
<evidence type="ECO:0000259" key="4">
    <source>
        <dbReference type="PROSITE" id="PS51352"/>
    </source>
</evidence>
<keyword evidence="6" id="KW-1185">Reference proteome</keyword>
<dbReference type="SUPFAM" id="SSF52833">
    <property type="entry name" value="Thioredoxin-like"/>
    <property type="match status" value="1"/>
</dbReference>
<name>A0ABR2LCD0_9ASPA</name>
<dbReference type="InterPro" id="IPR034649">
    <property type="entry name" value="Hip_N"/>
</dbReference>
<feature type="compositionally biased region" description="Basic and acidic residues" evidence="3">
    <location>
        <begin position="256"/>
        <end position="274"/>
    </location>
</feature>
<dbReference type="PANTHER" id="PTHR45883">
    <property type="entry name" value="HSC70-INTERACTING PROTEIN"/>
    <property type="match status" value="1"/>
</dbReference>
<reference evidence="5 6" key="1">
    <citation type="journal article" date="2022" name="Nat. Plants">
        <title>Genomes of leafy and leafless Platanthera orchids illuminate the evolution of mycoheterotrophy.</title>
        <authorList>
            <person name="Li M.H."/>
            <person name="Liu K.W."/>
            <person name="Li Z."/>
            <person name="Lu H.C."/>
            <person name="Ye Q.L."/>
            <person name="Zhang D."/>
            <person name="Wang J.Y."/>
            <person name="Li Y.F."/>
            <person name="Zhong Z.M."/>
            <person name="Liu X."/>
            <person name="Yu X."/>
            <person name="Liu D.K."/>
            <person name="Tu X.D."/>
            <person name="Liu B."/>
            <person name="Hao Y."/>
            <person name="Liao X.Y."/>
            <person name="Jiang Y.T."/>
            <person name="Sun W.H."/>
            <person name="Chen J."/>
            <person name="Chen Y.Q."/>
            <person name="Ai Y."/>
            <person name="Zhai J.W."/>
            <person name="Wu S.S."/>
            <person name="Zhou Z."/>
            <person name="Hsiao Y.Y."/>
            <person name="Wu W.L."/>
            <person name="Chen Y.Y."/>
            <person name="Lin Y.F."/>
            <person name="Hsu J.L."/>
            <person name="Li C.Y."/>
            <person name="Wang Z.W."/>
            <person name="Zhao X."/>
            <person name="Zhong W.Y."/>
            <person name="Ma X.K."/>
            <person name="Ma L."/>
            <person name="Huang J."/>
            <person name="Chen G.Z."/>
            <person name="Huang M.Z."/>
            <person name="Huang L."/>
            <person name="Peng D.H."/>
            <person name="Luo Y.B."/>
            <person name="Zou S.Q."/>
            <person name="Chen S.P."/>
            <person name="Lan S."/>
            <person name="Tsai W.C."/>
            <person name="Van de Peer Y."/>
            <person name="Liu Z.J."/>
        </authorList>
    </citation>
    <scope>NUCLEOTIDE SEQUENCE [LARGE SCALE GENOMIC DNA]</scope>
    <source>
        <strain evidence="5">Lor288</strain>
    </source>
</reference>
<dbReference type="Gene3D" id="6.10.250.3420">
    <property type="match status" value="1"/>
</dbReference>
<dbReference type="Pfam" id="PF18253">
    <property type="entry name" value="HipN"/>
    <property type="match status" value="1"/>
</dbReference>
<dbReference type="InterPro" id="IPR019734">
    <property type="entry name" value="TPR_rpt"/>
</dbReference>
<evidence type="ECO:0000256" key="1">
    <source>
        <dbReference type="ARBA" id="ARBA00022737"/>
    </source>
</evidence>
<dbReference type="InterPro" id="IPR017937">
    <property type="entry name" value="Thioredoxin_CS"/>
</dbReference>
<dbReference type="InterPro" id="IPR036249">
    <property type="entry name" value="Thioredoxin-like_sf"/>
</dbReference>
<dbReference type="Gene3D" id="3.40.30.10">
    <property type="entry name" value="Glutaredoxin"/>
    <property type="match status" value="1"/>
</dbReference>
<dbReference type="PROSITE" id="PS00194">
    <property type="entry name" value="THIOREDOXIN_1"/>
    <property type="match status" value="1"/>
</dbReference>
<dbReference type="PANTHER" id="PTHR45883:SF7">
    <property type="entry name" value="TPR REPEAT-CONTAINING THIOREDOXIN TDX"/>
    <property type="match status" value="1"/>
</dbReference>
<comment type="caution">
    <text evidence="5">The sequence shown here is derived from an EMBL/GenBank/DDBJ whole genome shotgun (WGS) entry which is preliminary data.</text>
</comment>
<dbReference type="Proteomes" id="UP001412067">
    <property type="component" value="Unassembled WGS sequence"/>
</dbReference>
<dbReference type="SUPFAM" id="SSF48452">
    <property type="entry name" value="TPR-like"/>
    <property type="match status" value="1"/>
</dbReference>
<evidence type="ECO:0000313" key="6">
    <source>
        <dbReference type="Proteomes" id="UP001412067"/>
    </source>
</evidence>
<dbReference type="Gene3D" id="1.25.40.10">
    <property type="entry name" value="Tetratricopeptide repeat domain"/>
    <property type="match status" value="1"/>
</dbReference>
<dbReference type="SMART" id="SM00028">
    <property type="entry name" value="TPR"/>
    <property type="match status" value="3"/>
</dbReference>
<evidence type="ECO:0000313" key="5">
    <source>
        <dbReference type="EMBL" id="KAK8937548.1"/>
    </source>
</evidence>
<keyword evidence="1" id="KW-0677">Repeat</keyword>
<feature type="region of interest" description="Disordered" evidence="3">
    <location>
        <begin position="254"/>
        <end position="274"/>
    </location>
</feature>
<dbReference type="Pfam" id="PF00085">
    <property type="entry name" value="Thioredoxin"/>
    <property type="match status" value="1"/>
</dbReference>
<gene>
    <name evidence="5" type="primary">TDX</name>
    <name evidence="5" type="ORF">KSP40_PGU022256</name>
</gene>
<dbReference type="EMBL" id="JBBWWR010000021">
    <property type="protein sequence ID" value="KAK8937548.1"/>
    <property type="molecule type" value="Genomic_DNA"/>
</dbReference>
<dbReference type="CDD" id="cd14438">
    <property type="entry name" value="Hip_N"/>
    <property type="match status" value="1"/>
</dbReference>
<accession>A0ABR2LCD0</accession>
<dbReference type="CDD" id="cd02947">
    <property type="entry name" value="TRX_family"/>
    <property type="match status" value="1"/>
</dbReference>
<evidence type="ECO:0000256" key="2">
    <source>
        <dbReference type="ARBA" id="ARBA00022803"/>
    </source>
</evidence>